<sequence>MMNFSKRMQMLLCSAFTFSLSMWAGDGLTMVVGTYTDTGSTGLYSFMFNQQTGETMLLDSLSMTNPSYLTFAHRPHLLYVVSETNDNHAAVCTVSLNETTGRMRLLNRQLTGGEDPCFVETNGRMVLTANYSGGTMSVFPVLRNGLIGSCRYRFAGHANAHAAAPQNTAHVHAARFAPNGYVYATDFSADQLLCFKPTSSASLKPLGVAGRLPQGEAPRHIAFAPNGRYVYVMSELGGAVTVFKWKGYHLERLQTIASDSVGGRGGADLHLSPDGRYLYASNRLKADGISIFKVDAGTGKLSKVGYQSTELHPRNFALTPNGRYLLCACRDGNCIQVFARDAETGLLAIKQTIRLRKPVCIRFKMRN</sequence>
<keyword evidence="4" id="KW-0413">Isomerase</keyword>
<dbReference type="GO" id="GO:0005829">
    <property type="term" value="C:cytosol"/>
    <property type="evidence" value="ECO:0007669"/>
    <property type="project" value="TreeGrafter"/>
</dbReference>
<dbReference type="eggNOG" id="COG2706">
    <property type="taxonomic scope" value="Bacteria"/>
</dbReference>
<dbReference type="GO" id="GO:0016853">
    <property type="term" value="F:isomerase activity"/>
    <property type="evidence" value="ECO:0007669"/>
    <property type="project" value="UniProtKB-KW"/>
</dbReference>
<dbReference type="EMBL" id="FUXK01000022">
    <property type="protein sequence ID" value="SKA02873.1"/>
    <property type="molecule type" value="Genomic_DNA"/>
</dbReference>
<gene>
    <name evidence="4" type="ORF">SAMN02745202_01814</name>
</gene>
<accession>A0A1T4QGF8</accession>
<dbReference type="PANTHER" id="PTHR30344:SF1">
    <property type="entry name" value="6-PHOSPHOGLUCONOLACTONASE"/>
    <property type="match status" value="1"/>
</dbReference>
<keyword evidence="2" id="KW-0119">Carbohydrate metabolism</keyword>
<dbReference type="RefSeq" id="WP_025070563.1">
    <property type="nucleotide sequence ID" value="NZ_FUXK01000022.1"/>
</dbReference>
<dbReference type="GO" id="GO:0017057">
    <property type="term" value="F:6-phosphogluconolactonase activity"/>
    <property type="evidence" value="ECO:0007669"/>
    <property type="project" value="TreeGrafter"/>
</dbReference>
<dbReference type="AlphaFoldDB" id="A0A1T4QGF8"/>
<evidence type="ECO:0000313" key="4">
    <source>
        <dbReference type="EMBL" id="SKA02873.1"/>
    </source>
</evidence>
<evidence type="ECO:0000256" key="2">
    <source>
        <dbReference type="ARBA" id="ARBA00022526"/>
    </source>
</evidence>
<dbReference type="InterPro" id="IPR019405">
    <property type="entry name" value="Lactonase_7-beta_prop"/>
</dbReference>
<organism evidence="4 5">
    <name type="scientific">Segatella oulorum</name>
    <dbReference type="NCBI Taxonomy" id="28136"/>
    <lineage>
        <taxon>Bacteria</taxon>
        <taxon>Pseudomonadati</taxon>
        <taxon>Bacteroidota</taxon>
        <taxon>Bacteroidia</taxon>
        <taxon>Bacteroidales</taxon>
        <taxon>Prevotellaceae</taxon>
        <taxon>Segatella</taxon>
    </lineage>
</organism>
<dbReference type="STRING" id="28136.SAMN02745202_01814"/>
<dbReference type="Pfam" id="PF10282">
    <property type="entry name" value="Lactonase"/>
    <property type="match status" value="1"/>
</dbReference>
<keyword evidence="3" id="KW-0732">Signal</keyword>
<dbReference type="InterPro" id="IPR015943">
    <property type="entry name" value="WD40/YVTN_repeat-like_dom_sf"/>
</dbReference>
<dbReference type="Gene3D" id="2.130.10.10">
    <property type="entry name" value="YVTN repeat-like/Quinoprotein amine dehydrogenase"/>
    <property type="match status" value="1"/>
</dbReference>
<evidence type="ECO:0000256" key="3">
    <source>
        <dbReference type="SAM" id="SignalP"/>
    </source>
</evidence>
<dbReference type="Proteomes" id="UP000190065">
    <property type="component" value="Unassembled WGS sequence"/>
</dbReference>
<dbReference type="InterPro" id="IPR011048">
    <property type="entry name" value="Haem_d1_sf"/>
</dbReference>
<feature type="signal peptide" evidence="3">
    <location>
        <begin position="1"/>
        <end position="24"/>
    </location>
</feature>
<dbReference type="GO" id="GO:0006006">
    <property type="term" value="P:glucose metabolic process"/>
    <property type="evidence" value="ECO:0007669"/>
    <property type="project" value="UniProtKB-KW"/>
</dbReference>
<evidence type="ECO:0000256" key="1">
    <source>
        <dbReference type="ARBA" id="ARBA00005564"/>
    </source>
</evidence>
<dbReference type="InterPro" id="IPR050282">
    <property type="entry name" value="Cycloisomerase_2"/>
</dbReference>
<comment type="similarity">
    <text evidence="1">Belongs to the cycloisomerase 2 family.</text>
</comment>
<evidence type="ECO:0000313" key="5">
    <source>
        <dbReference type="Proteomes" id="UP000190065"/>
    </source>
</evidence>
<keyword evidence="2" id="KW-0313">Glucose metabolism</keyword>
<reference evidence="4 5" key="1">
    <citation type="submission" date="2017-02" db="EMBL/GenBank/DDBJ databases">
        <authorList>
            <person name="Peterson S.W."/>
        </authorList>
    </citation>
    <scope>NUCLEOTIDE SEQUENCE [LARGE SCALE GENOMIC DNA]</scope>
    <source>
        <strain evidence="4 5">ATCC 43324</strain>
    </source>
</reference>
<dbReference type="SUPFAM" id="SSF51004">
    <property type="entry name" value="C-terminal (heme d1) domain of cytochrome cd1-nitrite reductase"/>
    <property type="match status" value="1"/>
</dbReference>
<protein>
    <submittedName>
        <fullName evidence="4">6-phosphogluconolactonase, cycloisomerase 2 family</fullName>
    </submittedName>
</protein>
<name>A0A1T4QGF8_9BACT</name>
<feature type="chain" id="PRO_5010559364" evidence="3">
    <location>
        <begin position="25"/>
        <end position="367"/>
    </location>
</feature>
<proteinExistence type="inferred from homology"/>
<dbReference type="PANTHER" id="PTHR30344">
    <property type="entry name" value="6-PHOSPHOGLUCONOLACTONASE-RELATED"/>
    <property type="match status" value="1"/>
</dbReference>